<feature type="domain" description="Phospholipase/carboxylesterase/thioesterase" evidence="3">
    <location>
        <begin position="166"/>
        <end position="348"/>
    </location>
</feature>
<dbReference type="PANTHER" id="PTHR43037:SF5">
    <property type="entry name" value="FERULOYL ESTERASE"/>
    <property type="match status" value="1"/>
</dbReference>
<reference evidence="5" key="1">
    <citation type="submission" date="2020-10" db="EMBL/GenBank/DDBJ databases">
        <authorList>
            <person name="Gilroy R."/>
        </authorList>
    </citation>
    <scope>NUCLEOTIDE SEQUENCE</scope>
    <source>
        <strain evidence="5">ChiBcec7-5410</strain>
    </source>
</reference>
<feature type="domain" description="Esterase Ig-like N-terminal" evidence="4">
    <location>
        <begin position="3"/>
        <end position="138"/>
    </location>
</feature>
<dbReference type="Gene3D" id="2.60.40.2180">
    <property type="match status" value="1"/>
</dbReference>
<dbReference type="AlphaFoldDB" id="A0A9D1KRL3"/>
<accession>A0A9D1KRL3</accession>
<keyword evidence="1" id="KW-0732">Signal</keyword>
<dbReference type="Pfam" id="PF18435">
    <property type="entry name" value="EstA_Ig_like"/>
    <property type="match status" value="1"/>
</dbReference>
<proteinExistence type="predicted"/>
<dbReference type="EMBL" id="DVLW01000008">
    <property type="protein sequence ID" value="HIT93581.1"/>
    <property type="molecule type" value="Genomic_DNA"/>
</dbReference>
<sequence length="408" mass="45439">MSYQAFAPVLDWGGHVTKIIVEMGQPVSAIPEKELAEKFRVHVYKIDQQTGLVAMTPKSFFSKAVVPAVGSVDVLSAYPCDADGNPADESKYVLLETDYGPTKPYSALAYQKNGFTTLSDWRCTIEYEGKVIANRGELILEGKELVETGVSASGLNMAWVKPQMENAHPPLIIWLHGAGEGGWDPYVAILGNKVINLASKEIQSYFGGAWLLAPQCQTMWMDNGSGKYTRTGKSKYTTALMDTIEEFVAAHPEIDRSRIYIGGCSNGGFMTMRMIVDYPEYFAGAYPVCEALYDETISDRDIENIKHLPIWFTHAKVDTIVPPEETAVPTYKRLIAAGAENVHFSYYERVLDQTGRFKKEDGTPFEYFGHGSWIYTLNNDCKLDFDGSPVLLNGQPTTIFEWLAAQHK</sequence>
<protein>
    <submittedName>
        <fullName evidence="5">Prolyl oligopeptidase family serine peptidase</fullName>
    </submittedName>
</protein>
<gene>
    <name evidence="5" type="ORF">IAC43_00180</name>
</gene>
<evidence type="ECO:0000259" key="4">
    <source>
        <dbReference type="Pfam" id="PF18435"/>
    </source>
</evidence>
<organism evidence="5 6">
    <name type="scientific">Candidatus Faecivivens stercoripullorum</name>
    <dbReference type="NCBI Taxonomy" id="2840805"/>
    <lineage>
        <taxon>Bacteria</taxon>
        <taxon>Bacillati</taxon>
        <taxon>Bacillota</taxon>
        <taxon>Clostridia</taxon>
        <taxon>Eubacteriales</taxon>
        <taxon>Oscillospiraceae</taxon>
        <taxon>Oscillospiraceae incertae sedis</taxon>
        <taxon>Candidatus Faecivivens</taxon>
    </lineage>
</organism>
<dbReference type="InterPro" id="IPR041172">
    <property type="entry name" value="EstA_Ig-like_N"/>
</dbReference>
<evidence type="ECO:0000313" key="5">
    <source>
        <dbReference type="EMBL" id="HIT93581.1"/>
    </source>
</evidence>
<dbReference type="InterPro" id="IPR029058">
    <property type="entry name" value="AB_hydrolase_fold"/>
</dbReference>
<evidence type="ECO:0000259" key="3">
    <source>
        <dbReference type="Pfam" id="PF02230"/>
    </source>
</evidence>
<dbReference type="InterPro" id="IPR003140">
    <property type="entry name" value="PLipase/COase/thioEstase"/>
</dbReference>
<dbReference type="GO" id="GO:0016787">
    <property type="term" value="F:hydrolase activity"/>
    <property type="evidence" value="ECO:0007669"/>
    <property type="project" value="UniProtKB-KW"/>
</dbReference>
<dbReference type="SUPFAM" id="SSF53474">
    <property type="entry name" value="alpha/beta-Hydrolases"/>
    <property type="match status" value="1"/>
</dbReference>
<evidence type="ECO:0000256" key="2">
    <source>
        <dbReference type="ARBA" id="ARBA00022801"/>
    </source>
</evidence>
<dbReference type="Pfam" id="PF02230">
    <property type="entry name" value="Abhydrolase_2"/>
    <property type="match status" value="1"/>
</dbReference>
<evidence type="ECO:0000256" key="1">
    <source>
        <dbReference type="ARBA" id="ARBA00022729"/>
    </source>
</evidence>
<dbReference type="InterPro" id="IPR050955">
    <property type="entry name" value="Plant_Biomass_Hydrol_Est"/>
</dbReference>
<keyword evidence="2" id="KW-0378">Hydrolase</keyword>
<dbReference type="Gene3D" id="3.40.50.1820">
    <property type="entry name" value="alpha/beta hydrolase"/>
    <property type="match status" value="1"/>
</dbReference>
<name>A0A9D1KRL3_9FIRM</name>
<evidence type="ECO:0000313" key="6">
    <source>
        <dbReference type="Proteomes" id="UP000824160"/>
    </source>
</evidence>
<dbReference type="Proteomes" id="UP000824160">
    <property type="component" value="Unassembled WGS sequence"/>
</dbReference>
<dbReference type="PANTHER" id="PTHR43037">
    <property type="entry name" value="UNNAMED PRODUCT-RELATED"/>
    <property type="match status" value="1"/>
</dbReference>
<comment type="caution">
    <text evidence="5">The sequence shown here is derived from an EMBL/GenBank/DDBJ whole genome shotgun (WGS) entry which is preliminary data.</text>
</comment>
<reference evidence="5" key="2">
    <citation type="journal article" date="2021" name="PeerJ">
        <title>Extensive microbial diversity within the chicken gut microbiome revealed by metagenomics and culture.</title>
        <authorList>
            <person name="Gilroy R."/>
            <person name="Ravi A."/>
            <person name="Getino M."/>
            <person name="Pursley I."/>
            <person name="Horton D.L."/>
            <person name="Alikhan N.F."/>
            <person name="Baker D."/>
            <person name="Gharbi K."/>
            <person name="Hall N."/>
            <person name="Watson M."/>
            <person name="Adriaenssens E.M."/>
            <person name="Foster-Nyarko E."/>
            <person name="Jarju S."/>
            <person name="Secka A."/>
            <person name="Antonio M."/>
            <person name="Oren A."/>
            <person name="Chaudhuri R.R."/>
            <person name="La Ragione R."/>
            <person name="Hildebrand F."/>
            <person name="Pallen M.J."/>
        </authorList>
    </citation>
    <scope>NUCLEOTIDE SEQUENCE</scope>
    <source>
        <strain evidence="5">ChiBcec7-5410</strain>
    </source>
</reference>